<keyword evidence="1 6" id="KW-0245">EGF-like domain</keyword>
<gene>
    <name evidence="7" type="ORF">OFUS_LOCUS18367</name>
</gene>
<dbReference type="AlphaFoldDB" id="A0A8J1ULJ7"/>
<dbReference type="PROSITE" id="PS50026">
    <property type="entry name" value="EGF_3"/>
    <property type="match status" value="1"/>
</dbReference>
<evidence type="ECO:0000256" key="3">
    <source>
        <dbReference type="ARBA" id="ARBA00022737"/>
    </source>
</evidence>
<dbReference type="CDD" id="cd00054">
    <property type="entry name" value="EGF_CA"/>
    <property type="match status" value="1"/>
</dbReference>
<dbReference type="InterPro" id="IPR000742">
    <property type="entry name" value="EGF"/>
</dbReference>
<dbReference type="EMBL" id="CAIIXF020000009">
    <property type="protein sequence ID" value="CAH1793527.1"/>
    <property type="molecule type" value="Genomic_DNA"/>
</dbReference>
<evidence type="ECO:0000256" key="6">
    <source>
        <dbReference type="PROSITE-ProRule" id="PRU00076"/>
    </source>
</evidence>
<dbReference type="Gene3D" id="2.10.25.10">
    <property type="entry name" value="Laminin"/>
    <property type="match status" value="1"/>
</dbReference>
<dbReference type="Proteomes" id="UP000749559">
    <property type="component" value="Unassembled WGS sequence"/>
</dbReference>
<feature type="non-terminal residue" evidence="7">
    <location>
        <position position="1"/>
    </location>
</feature>
<keyword evidence="2" id="KW-0732">Signal</keyword>
<accession>A0A8J1ULJ7</accession>
<dbReference type="InterPro" id="IPR001881">
    <property type="entry name" value="EGF-like_Ca-bd_dom"/>
</dbReference>
<keyword evidence="4 6" id="KW-1015">Disulfide bond</keyword>
<comment type="caution">
    <text evidence="6">Lacks conserved residue(s) required for the propagation of feature annotation.</text>
</comment>
<dbReference type="PROSITE" id="PS01187">
    <property type="entry name" value="EGF_CA"/>
    <property type="match status" value="1"/>
</dbReference>
<dbReference type="PROSITE" id="PS00022">
    <property type="entry name" value="EGF_1"/>
    <property type="match status" value="1"/>
</dbReference>
<feature type="disulfide bond" evidence="6">
    <location>
        <begin position="39"/>
        <end position="48"/>
    </location>
</feature>
<dbReference type="OrthoDB" id="6040416at2759"/>
<organism evidence="7 8">
    <name type="scientific">Owenia fusiformis</name>
    <name type="common">Polychaete worm</name>
    <dbReference type="NCBI Taxonomy" id="6347"/>
    <lineage>
        <taxon>Eukaryota</taxon>
        <taxon>Metazoa</taxon>
        <taxon>Spiralia</taxon>
        <taxon>Lophotrochozoa</taxon>
        <taxon>Annelida</taxon>
        <taxon>Polychaeta</taxon>
        <taxon>Sedentaria</taxon>
        <taxon>Canalipalpata</taxon>
        <taxon>Sabellida</taxon>
        <taxon>Oweniida</taxon>
        <taxon>Oweniidae</taxon>
        <taxon>Owenia</taxon>
    </lineage>
</organism>
<protein>
    <submittedName>
        <fullName evidence="7">Uncharacterized protein</fullName>
    </submittedName>
</protein>
<dbReference type="Pfam" id="PF00008">
    <property type="entry name" value="EGF"/>
    <property type="match status" value="1"/>
</dbReference>
<name>A0A8J1ULJ7_OWEFU</name>
<keyword evidence="5" id="KW-0325">Glycoprotein</keyword>
<reference evidence="7" key="1">
    <citation type="submission" date="2022-03" db="EMBL/GenBank/DDBJ databases">
        <authorList>
            <person name="Martin C."/>
        </authorList>
    </citation>
    <scope>NUCLEOTIDE SEQUENCE</scope>
</reference>
<dbReference type="FunFam" id="2.10.25.10:FF:000117">
    <property type="entry name" value="Delta-like protein"/>
    <property type="match status" value="1"/>
</dbReference>
<evidence type="ECO:0000313" key="8">
    <source>
        <dbReference type="Proteomes" id="UP000749559"/>
    </source>
</evidence>
<dbReference type="GO" id="GO:0005509">
    <property type="term" value="F:calcium ion binding"/>
    <property type="evidence" value="ECO:0007669"/>
    <property type="project" value="InterPro"/>
</dbReference>
<dbReference type="InterPro" id="IPR000152">
    <property type="entry name" value="EGF-type_Asp/Asn_hydroxyl_site"/>
</dbReference>
<evidence type="ECO:0000256" key="1">
    <source>
        <dbReference type="ARBA" id="ARBA00022536"/>
    </source>
</evidence>
<dbReference type="SUPFAM" id="SSF57196">
    <property type="entry name" value="EGF/Laminin"/>
    <property type="match status" value="1"/>
</dbReference>
<evidence type="ECO:0000256" key="4">
    <source>
        <dbReference type="ARBA" id="ARBA00023157"/>
    </source>
</evidence>
<dbReference type="SMART" id="SM00179">
    <property type="entry name" value="EGF_CA"/>
    <property type="match status" value="1"/>
</dbReference>
<evidence type="ECO:0000313" key="7">
    <source>
        <dbReference type="EMBL" id="CAH1793527.1"/>
    </source>
</evidence>
<evidence type="ECO:0000256" key="2">
    <source>
        <dbReference type="ARBA" id="ARBA00022729"/>
    </source>
</evidence>
<keyword evidence="3" id="KW-0677">Repeat</keyword>
<proteinExistence type="predicted"/>
<sequence>CVDGTTGKNCETDIDECQSVPCKYNGTCVDILNGFRCHCPDGFSGPTCGTSSVSSGGQIAETANIIVGLVVGVACVLAFLFGAKVVHTYLKRKNRVSSSETNLKDEEEVENTESMKI</sequence>
<dbReference type="PROSITE" id="PS01186">
    <property type="entry name" value="EGF_2"/>
    <property type="match status" value="1"/>
</dbReference>
<dbReference type="PROSITE" id="PS00010">
    <property type="entry name" value="ASX_HYDROXYL"/>
    <property type="match status" value="1"/>
</dbReference>
<dbReference type="PANTHER" id="PTHR12916:SF4">
    <property type="entry name" value="UNINFLATABLE, ISOFORM C"/>
    <property type="match status" value="1"/>
</dbReference>
<dbReference type="PANTHER" id="PTHR12916">
    <property type="entry name" value="CYTOCHROME C OXIDASE POLYPEPTIDE VIC-2"/>
    <property type="match status" value="1"/>
</dbReference>
<keyword evidence="8" id="KW-1185">Reference proteome</keyword>
<dbReference type="SMART" id="SM00181">
    <property type="entry name" value="EGF"/>
    <property type="match status" value="1"/>
</dbReference>
<comment type="caution">
    <text evidence="7">The sequence shown here is derived from an EMBL/GenBank/DDBJ whole genome shotgun (WGS) entry which is preliminary data.</text>
</comment>
<dbReference type="InterPro" id="IPR018097">
    <property type="entry name" value="EGF_Ca-bd_CS"/>
</dbReference>
<evidence type="ECO:0000256" key="5">
    <source>
        <dbReference type="ARBA" id="ARBA00023180"/>
    </source>
</evidence>